<dbReference type="EMBL" id="CM051407">
    <property type="protein sequence ID" value="KAJ4701209.1"/>
    <property type="molecule type" value="Genomic_DNA"/>
</dbReference>
<protein>
    <submittedName>
        <fullName evidence="1">Protein NRT1/ PTR FAMILY 5.10-like</fullName>
    </submittedName>
</protein>
<dbReference type="Proteomes" id="UP001164539">
    <property type="component" value="Chromosome 14"/>
</dbReference>
<evidence type="ECO:0000313" key="1">
    <source>
        <dbReference type="EMBL" id="KAJ4701209.1"/>
    </source>
</evidence>
<evidence type="ECO:0000313" key="2">
    <source>
        <dbReference type="Proteomes" id="UP001164539"/>
    </source>
</evidence>
<proteinExistence type="predicted"/>
<keyword evidence="2" id="KW-1185">Reference proteome</keyword>
<reference evidence="1 2" key="1">
    <citation type="journal article" date="2023" name="Science">
        <title>Complex scaffold remodeling in plant triterpene biosynthesis.</title>
        <authorList>
            <person name="De La Pena R."/>
            <person name="Hodgson H."/>
            <person name="Liu J.C."/>
            <person name="Stephenson M.J."/>
            <person name="Martin A.C."/>
            <person name="Owen C."/>
            <person name="Harkess A."/>
            <person name="Leebens-Mack J."/>
            <person name="Jimenez L.E."/>
            <person name="Osbourn A."/>
            <person name="Sattely E.S."/>
        </authorList>
    </citation>
    <scope>NUCLEOTIDE SEQUENCE [LARGE SCALE GENOMIC DNA]</scope>
    <source>
        <strain evidence="2">cv. JPN11</strain>
        <tissue evidence="1">Leaf</tissue>
    </source>
</reference>
<accession>A0ACC1WS42</accession>
<name>A0ACC1WS42_MELAZ</name>
<gene>
    <name evidence="1" type="ORF">OWV82_024487</name>
</gene>
<organism evidence="1 2">
    <name type="scientific">Melia azedarach</name>
    <name type="common">Chinaberry tree</name>
    <dbReference type="NCBI Taxonomy" id="155640"/>
    <lineage>
        <taxon>Eukaryota</taxon>
        <taxon>Viridiplantae</taxon>
        <taxon>Streptophyta</taxon>
        <taxon>Embryophyta</taxon>
        <taxon>Tracheophyta</taxon>
        <taxon>Spermatophyta</taxon>
        <taxon>Magnoliopsida</taxon>
        <taxon>eudicotyledons</taxon>
        <taxon>Gunneridae</taxon>
        <taxon>Pentapetalae</taxon>
        <taxon>rosids</taxon>
        <taxon>malvids</taxon>
        <taxon>Sapindales</taxon>
        <taxon>Meliaceae</taxon>
        <taxon>Melia</taxon>
    </lineage>
</organism>
<comment type="caution">
    <text evidence="1">The sequence shown here is derived from an EMBL/GenBank/DDBJ whole genome shotgun (WGS) entry which is preliminary data.</text>
</comment>
<sequence length="553" mass="60939">MAFCSPNSDVENGVPLLKDSVDGCSDQYRGKGGGWRSAYFIIVAEMAERFAFQGIGSNLITYLSGPLGESTATAAENVNTWFGTARLLPVFGGFVADSFLGRYRTIVASSVIYVLGLGLLTLSVTLTSDCQNTSCSGNYQFKVILFFFSLYLVALAQGGHRPCLQAFGADQFDENDPEESKMKSSFFNWWYCGLCMATLCTYLVTSYIQDNINWGLGFGVLFISVSLAFIVLLLGAKTYRFSIRTNEKNPFWRIGKVFVAAIRNHRATIPAVALGEVSQQFKFLNKALLVVPSGSGEHAEVCSISDVEEAKAILRLAPIWTISLIYGIVLSQPATFYTKQGATMDRSVTPSFNIPPASLQSLLTLGIVVTVPIYDWIFVPIARSFTGKPAGITTLQRIGTGMFLSVIHMVVAALIEMKRRHTAEEHGLVDHPNVTIPMSVCWLMPQYLICGVSEAFSMVGFQEFFYDQVPTELRSVGVSLYLSIFGVGSFLSSFLISAIEKATGGAGHHSWFANNLNRGHLDYFYWLLALLSAISFFVYLQSAKSFIYRREIN</sequence>